<keyword evidence="2" id="KW-1185">Reference proteome</keyword>
<reference evidence="1 2" key="1">
    <citation type="submission" date="2024-05" db="EMBL/GenBank/DDBJ databases">
        <title>Culex pipiens pipiens assembly and annotation.</title>
        <authorList>
            <person name="Alout H."/>
            <person name="Durand T."/>
        </authorList>
    </citation>
    <scope>NUCLEOTIDE SEQUENCE [LARGE SCALE GENOMIC DNA]</scope>
    <source>
        <strain evidence="1">HA-2024</strain>
        <tissue evidence="1">Whole body</tissue>
    </source>
</reference>
<protein>
    <submittedName>
        <fullName evidence="1">Uncharacterized protein</fullName>
    </submittedName>
</protein>
<gene>
    <name evidence="1" type="ORF">pipiens_000299</name>
</gene>
<accession>A0ABD1D8E7</accession>
<dbReference type="EMBL" id="JBEHCU010006917">
    <property type="protein sequence ID" value="KAL1395920.1"/>
    <property type="molecule type" value="Genomic_DNA"/>
</dbReference>
<evidence type="ECO:0000313" key="1">
    <source>
        <dbReference type="EMBL" id="KAL1395920.1"/>
    </source>
</evidence>
<sequence length="11" mass="1148">MGISTREVGAK</sequence>
<feature type="non-terminal residue" evidence="1">
    <location>
        <position position="11"/>
    </location>
</feature>
<comment type="caution">
    <text evidence="1">The sequence shown here is derived from an EMBL/GenBank/DDBJ whole genome shotgun (WGS) entry which is preliminary data.</text>
</comment>
<evidence type="ECO:0000313" key="2">
    <source>
        <dbReference type="Proteomes" id="UP001562425"/>
    </source>
</evidence>
<name>A0ABD1D8E7_CULPP</name>
<organism evidence="1 2">
    <name type="scientific">Culex pipiens pipiens</name>
    <name type="common">Northern house mosquito</name>
    <dbReference type="NCBI Taxonomy" id="38569"/>
    <lineage>
        <taxon>Eukaryota</taxon>
        <taxon>Metazoa</taxon>
        <taxon>Ecdysozoa</taxon>
        <taxon>Arthropoda</taxon>
        <taxon>Hexapoda</taxon>
        <taxon>Insecta</taxon>
        <taxon>Pterygota</taxon>
        <taxon>Neoptera</taxon>
        <taxon>Endopterygota</taxon>
        <taxon>Diptera</taxon>
        <taxon>Nematocera</taxon>
        <taxon>Culicoidea</taxon>
        <taxon>Culicidae</taxon>
        <taxon>Culicinae</taxon>
        <taxon>Culicini</taxon>
        <taxon>Culex</taxon>
        <taxon>Culex</taxon>
    </lineage>
</organism>
<proteinExistence type="predicted"/>
<dbReference type="Proteomes" id="UP001562425">
    <property type="component" value="Unassembled WGS sequence"/>
</dbReference>